<dbReference type="Gene3D" id="3.40.140.10">
    <property type="entry name" value="Cytidine Deaminase, domain 2"/>
    <property type="match status" value="1"/>
</dbReference>
<evidence type="ECO:0000256" key="5">
    <source>
        <dbReference type="ARBA" id="ARBA00023049"/>
    </source>
</evidence>
<dbReference type="InterPro" id="IPR028090">
    <property type="entry name" value="JAB_dom_prok"/>
</dbReference>
<sequence>MNIEIKSEVIYVLKNLYKDSLPKETGGILFGYYSDDLTLAYITDIYYNIEDSKKAYRSFIRGKKGFKQYSKKMWREKKYYLGEWHTHPNSLPYMSIQDKNQMFEIQKSKKMKCPEPILLIIGEKDGYILLSTQIFLDSNIISKQKFI</sequence>
<dbReference type="Proteomes" id="UP000541955">
    <property type="component" value="Unassembled WGS sequence"/>
</dbReference>
<accession>A0A7X0XID5</accession>
<feature type="domain" description="JAB" evidence="6">
    <location>
        <begin position="19"/>
        <end position="122"/>
    </location>
</feature>
<evidence type="ECO:0000313" key="7">
    <source>
        <dbReference type="EMBL" id="MBC1561564.1"/>
    </source>
</evidence>
<dbReference type="Pfam" id="PF14464">
    <property type="entry name" value="Prok-JAB"/>
    <property type="match status" value="1"/>
</dbReference>
<comment type="caution">
    <text evidence="7">The sequence shown here is derived from an EMBL/GenBank/DDBJ whole genome shotgun (WGS) entry which is preliminary data.</text>
</comment>
<evidence type="ECO:0000256" key="4">
    <source>
        <dbReference type="ARBA" id="ARBA00022833"/>
    </source>
</evidence>
<dbReference type="RefSeq" id="WP_185428926.1">
    <property type="nucleotide sequence ID" value="NZ_JAARRW010000002.1"/>
</dbReference>
<proteinExistence type="predicted"/>
<dbReference type="GO" id="GO:0008237">
    <property type="term" value="F:metallopeptidase activity"/>
    <property type="evidence" value="ECO:0007669"/>
    <property type="project" value="UniProtKB-KW"/>
</dbReference>
<keyword evidence="4" id="KW-0862">Zinc</keyword>
<evidence type="ECO:0000256" key="1">
    <source>
        <dbReference type="ARBA" id="ARBA00022670"/>
    </source>
</evidence>
<keyword evidence="2" id="KW-0479">Metal-binding</keyword>
<dbReference type="GO" id="GO:0006508">
    <property type="term" value="P:proteolysis"/>
    <property type="evidence" value="ECO:0007669"/>
    <property type="project" value="UniProtKB-KW"/>
</dbReference>
<organism evidence="7 8">
    <name type="scientific">Listeria booriae</name>
    <dbReference type="NCBI Taxonomy" id="1552123"/>
    <lineage>
        <taxon>Bacteria</taxon>
        <taxon>Bacillati</taxon>
        <taxon>Bacillota</taxon>
        <taxon>Bacilli</taxon>
        <taxon>Bacillales</taxon>
        <taxon>Listeriaceae</taxon>
        <taxon>Listeria</taxon>
    </lineage>
</organism>
<evidence type="ECO:0000256" key="3">
    <source>
        <dbReference type="ARBA" id="ARBA00022801"/>
    </source>
</evidence>
<gene>
    <name evidence="7" type="ORF">HB902_05740</name>
</gene>
<evidence type="ECO:0000256" key="2">
    <source>
        <dbReference type="ARBA" id="ARBA00022723"/>
    </source>
</evidence>
<keyword evidence="1" id="KW-0645">Protease</keyword>
<keyword evidence="5" id="KW-0482">Metalloprotease</keyword>
<evidence type="ECO:0000313" key="8">
    <source>
        <dbReference type="Proteomes" id="UP000541955"/>
    </source>
</evidence>
<dbReference type="AlphaFoldDB" id="A0A7X0XID5"/>
<name>A0A7X0XID5_9LIST</name>
<evidence type="ECO:0000259" key="6">
    <source>
        <dbReference type="Pfam" id="PF14464"/>
    </source>
</evidence>
<keyword evidence="3" id="KW-0378">Hydrolase</keyword>
<dbReference type="SUPFAM" id="SSF102712">
    <property type="entry name" value="JAB1/MPN domain"/>
    <property type="match status" value="1"/>
</dbReference>
<dbReference type="GO" id="GO:0046872">
    <property type="term" value="F:metal ion binding"/>
    <property type="evidence" value="ECO:0007669"/>
    <property type="project" value="UniProtKB-KW"/>
</dbReference>
<reference evidence="7 8" key="1">
    <citation type="submission" date="2020-03" db="EMBL/GenBank/DDBJ databases">
        <title>Soil Listeria distribution.</title>
        <authorList>
            <person name="Liao J."/>
            <person name="Wiedmann M."/>
        </authorList>
    </citation>
    <scope>NUCLEOTIDE SEQUENCE [LARGE SCALE GENOMIC DNA]</scope>
    <source>
        <strain evidence="7 8">FSL L7-1387</strain>
    </source>
</reference>
<dbReference type="EMBL" id="JAARRW010000002">
    <property type="protein sequence ID" value="MBC1561564.1"/>
    <property type="molecule type" value="Genomic_DNA"/>
</dbReference>
<protein>
    <recommendedName>
        <fullName evidence="6">JAB domain-containing protein</fullName>
    </recommendedName>
</protein>